<evidence type="ECO:0000313" key="3">
    <source>
        <dbReference type="Proteomes" id="UP001180845"/>
    </source>
</evidence>
<protein>
    <submittedName>
        <fullName evidence="2">Uncharacterized protein</fullName>
    </submittedName>
</protein>
<evidence type="ECO:0000256" key="1">
    <source>
        <dbReference type="SAM" id="MobiDB-lite"/>
    </source>
</evidence>
<organism evidence="2 3">
    <name type="scientific">Haloactinomyces albus</name>
    <dbReference type="NCBI Taxonomy" id="1352928"/>
    <lineage>
        <taxon>Bacteria</taxon>
        <taxon>Bacillati</taxon>
        <taxon>Actinomycetota</taxon>
        <taxon>Actinomycetes</taxon>
        <taxon>Actinopolysporales</taxon>
        <taxon>Actinopolysporaceae</taxon>
        <taxon>Haloactinomyces</taxon>
    </lineage>
</organism>
<proteinExistence type="predicted"/>
<keyword evidence="3" id="KW-1185">Reference proteome</keyword>
<gene>
    <name evidence="2" type="ORF">JOF55_002519</name>
</gene>
<dbReference type="RefSeq" id="WP_310273792.1">
    <property type="nucleotide sequence ID" value="NZ_JAVDXW010000001.1"/>
</dbReference>
<dbReference type="AlphaFoldDB" id="A0AAE4CQ61"/>
<name>A0AAE4CQ61_9ACTN</name>
<reference evidence="2" key="1">
    <citation type="submission" date="2023-07" db="EMBL/GenBank/DDBJ databases">
        <title>Sequencing the genomes of 1000 actinobacteria strains.</title>
        <authorList>
            <person name="Klenk H.-P."/>
        </authorList>
    </citation>
    <scope>NUCLEOTIDE SEQUENCE</scope>
    <source>
        <strain evidence="2">DSM 45977</strain>
    </source>
</reference>
<dbReference type="Proteomes" id="UP001180845">
    <property type="component" value="Unassembled WGS sequence"/>
</dbReference>
<comment type="caution">
    <text evidence="2">The sequence shown here is derived from an EMBL/GenBank/DDBJ whole genome shotgun (WGS) entry which is preliminary data.</text>
</comment>
<dbReference type="EMBL" id="JAVDXW010000001">
    <property type="protein sequence ID" value="MDR7302338.1"/>
    <property type="molecule type" value="Genomic_DNA"/>
</dbReference>
<sequence length="93" mass="9817">MAGRETALAALLRKAQWMLDDAAFAVGGGRCTPEDRRVLAGALDELAAALRETATEHDSHSRSHTTGLNTAESPADDLHGSRCPGSDSSEEVR</sequence>
<evidence type="ECO:0000313" key="2">
    <source>
        <dbReference type="EMBL" id="MDR7302338.1"/>
    </source>
</evidence>
<feature type="region of interest" description="Disordered" evidence="1">
    <location>
        <begin position="52"/>
        <end position="93"/>
    </location>
</feature>
<accession>A0AAE4CQ61</accession>